<dbReference type="InterPro" id="IPR029044">
    <property type="entry name" value="Nucleotide-diphossugar_trans"/>
</dbReference>
<dbReference type="Proteomes" id="UP000194873">
    <property type="component" value="Unassembled WGS sequence"/>
</dbReference>
<dbReference type="EMBL" id="MTSE01000007">
    <property type="protein sequence ID" value="OUJ73153.1"/>
    <property type="molecule type" value="Genomic_DNA"/>
</dbReference>
<evidence type="ECO:0000313" key="2">
    <source>
        <dbReference type="EMBL" id="OUJ73153.1"/>
    </source>
</evidence>
<dbReference type="InterPro" id="IPR050834">
    <property type="entry name" value="Glycosyltransf_2"/>
</dbReference>
<dbReference type="OrthoDB" id="9788101at2"/>
<dbReference type="AlphaFoldDB" id="A0A243WDI5"/>
<accession>A0A243WDI5</accession>
<evidence type="ECO:0000259" key="1">
    <source>
        <dbReference type="Pfam" id="PF00535"/>
    </source>
</evidence>
<dbReference type="PANTHER" id="PTHR43685">
    <property type="entry name" value="GLYCOSYLTRANSFERASE"/>
    <property type="match status" value="1"/>
</dbReference>
<sequence length="289" mass="34118">MSTLPLISIVTPNFNGGEYLESTILSVLEQSYPNLEYIIIDGGSTDNSIEIIKKYESRISFWVSEPDHGLYDAIQKGFDKASGDIMAWINSDDMYHAKAFFTVAEIFSSFKNVHWLQGIPTTFDEYGRTVACASLQRWSKYNYYIFNYEWIQQESVFWSKELWNKSGRKMNTNLRLAGDLELWLRFFRYEKLYVTPALIGGFRQRSKNQLSLDSLNEYRGEADSLIKSEELSKLDKRIIILYNILSKVANFIRKSRIFNVDFIVNYYERKYFHYPSVINFDRIYQKFKI</sequence>
<dbReference type="RefSeq" id="WP_086594915.1">
    <property type="nucleotide sequence ID" value="NZ_MTSE01000007.1"/>
</dbReference>
<dbReference type="SUPFAM" id="SSF53448">
    <property type="entry name" value="Nucleotide-diphospho-sugar transferases"/>
    <property type="match status" value="1"/>
</dbReference>
<dbReference type="PANTHER" id="PTHR43685:SF11">
    <property type="entry name" value="GLYCOSYLTRANSFERASE TAGX-RELATED"/>
    <property type="match status" value="1"/>
</dbReference>
<gene>
    <name evidence="2" type="ORF">BXP70_15100</name>
</gene>
<dbReference type="InterPro" id="IPR001173">
    <property type="entry name" value="Glyco_trans_2-like"/>
</dbReference>
<dbReference type="Pfam" id="PF00535">
    <property type="entry name" value="Glycos_transf_2"/>
    <property type="match status" value="1"/>
</dbReference>
<evidence type="ECO:0000313" key="3">
    <source>
        <dbReference type="Proteomes" id="UP000194873"/>
    </source>
</evidence>
<dbReference type="CDD" id="cd06433">
    <property type="entry name" value="GT_2_WfgS_like"/>
    <property type="match status" value="1"/>
</dbReference>
<comment type="caution">
    <text evidence="2">The sequence shown here is derived from an EMBL/GenBank/DDBJ whole genome shotgun (WGS) entry which is preliminary data.</text>
</comment>
<protein>
    <recommendedName>
        <fullName evidence="1">Glycosyltransferase 2-like domain-containing protein</fullName>
    </recommendedName>
</protein>
<dbReference type="Gene3D" id="3.90.550.10">
    <property type="entry name" value="Spore Coat Polysaccharide Biosynthesis Protein SpsA, Chain A"/>
    <property type="match status" value="1"/>
</dbReference>
<organism evidence="2 3">
    <name type="scientific">Hymenobacter crusticola</name>
    <dbReference type="NCBI Taxonomy" id="1770526"/>
    <lineage>
        <taxon>Bacteria</taxon>
        <taxon>Pseudomonadati</taxon>
        <taxon>Bacteroidota</taxon>
        <taxon>Cytophagia</taxon>
        <taxon>Cytophagales</taxon>
        <taxon>Hymenobacteraceae</taxon>
        <taxon>Hymenobacter</taxon>
    </lineage>
</organism>
<keyword evidence="3" id="KW-1185">Reference proteome</keyword>
<reference evidence="2 3" key="1">
    <citation type="submission" date="2017-01" db="EMBL/GenBank/DDBJ databases">
        <title>A new Hymenobacter.</title>
        <authorList>
            <person name="Liang Y."/>
            <person name="Feng F."/>
        </authorList>
    </citation>
    <scope>NUCLEOTIDE SEQUENCE [LARGE SCALE GENOMIC DNA]</scope>
    <source>
        <strain evidence="2">MIMBbqt21</strain>
    </source>
</reference>
<feature type="domain" description="Glycosyltransferase 2-like" evidence="1">
    <location>
        <begin position="8"/>
        <end position="129"/>
    </location>
</feature>
<name>A0A243WDI5_9BACT</name>
<proteinExistence type="predicted"/>